<reference evidence="1 2" key="1">
    <citation type="submission" date="2014-04" db="EMBL/GenBank/DDBJ databases">
        <authorList>
            <consortium name="DOE Joint Genome Institute"/>
            <person name="Kuo A."/>
            <person name="Tarkka M."/>
            <person name="Buscot F."/>
            <person name="Kohler A."/>
            <person name="Nagy L.G."/>
            <person name="Floudas D."/>
            <person name="Copeland A."/>
            <person name="Barry K.W."/>
            <person name="Cichocki N."/>
            <person name="Veneault-Fourrey C."/>
            <person name="LaButti K."/>
            <person name="Lindquist E.A."/>
            <person name="Lipzen A."/>
            <person name="Lundell T."/>
            <person name="Morin E."/>
            <person name="Murat C."/>
            <person name="Sun H."/>
            <person name="Tunlid A."/>
            <person name="Henrissat B."/>
            <person name="Grigoriev I.V."/>
            <person name="Hibbett D.S."/>
            <person name="Martin F."/>
            <person name="Nordberg H.P."/>
            <person name="Cantor M.N."/>
            <person name="Hua S.X."/>
        </authorList>
    </citation>
    <scope>NUCLEOTIDE SEQUENCE [LARGE SCALE GENOMIC DNA]</scope>
    <source>
        <strain evidence="1 2">F 1598</strain>
    </source>
</reference>
<dbReference type="HOGENOM" id="CLU_2414106_0_0_1"/>
<reference evidence="2" key="2">
    <citation type="submission" date="2015-01" db="EMBL/GenBank/DDBJ databases">
        <title>Evolutionary Origins and Diversification of the Mycorrhizal Mutualists.</title>
        <authorList>
            <consortium name="DOE Joint Genome Institute"/>
            <consortium name="Mycorrhizal Genomics Consortium"/>
            <person name="Kohler A."/>
            <person name="Kuo A."/>
            <person name="Nagy L.G."/>
            <person name="Floudas D."/>
            <person name="Copeland A."/>
            <person name="Barry K.W."/>
            <person name="Cichocki N."/>
            <person name="Veneault-Fourrey C."/>
            <person name="LaButti K."/>
            <person name="Lindquist E.A."/>
            <person name="Lipzen A."/>
            <person name="Lundell T."/>
            <person name="Morin E."/>
            <person name="Murat C."/>
            <person name="Riley R."/>
            <person name="Ohm R."/>
            <person name="Sun H."/>
            <person name="Tunlid A."/>
            <person name="Henrissat B."/>
            <person name="Grigoriev I.V."/>
            <person name="Hibbett D.S."/>
            <person name="Martin F."/>
        </authorList>
    </citation>
    <scope>NUCLEOTIDE SEQUENCE [LARGE SCALE GENOMIC DNA]</scope>
    <source>
        <strain evidence="2">F 1598</strain>
    </source>
</reference>
<dbReference type="AlphaFoldDB" id="A0A0C3ENV5"/>
<evidence type="ECO:0000313" key="1">
    <source>
        <dbReference type="EMBL" id="KIM74265.1"/>
    </source>
</evidence>
<gene>
    <name evidence="1" type="ORF">PILCRDRAFT_710046</name>
</gene>
<sequence>MQGVRKFEFEMSNACIDWCYRSSRHICLNPSLPLMCPSTSFKMQEVGKAREYSGWNHSCLQKLHRTPVPPCSLHINILIINLDRIRTTNEAR</sequence>
<organism evidence="1 2">
    <name type="scientific">Piloderma croceum (strain F 1598)</name>
    <dbReference type="NCBI Taxonomy" id="765440"/>
    <lineage>
        <taxon>Eukaryota</taxon>
        <taxon>Fungi</taxon>
        <taxon>Dikarya</taxon>
        <taxon>Basidiomycota</taxon>
        <taxon>Agaricomycotina</taxon>
        <taxon>Agaricomycetes</taxon>
        <taxon>Agaricomycetidae</taxon>
        <taxon>Atheliales</taxon>
        <taxon>Atheliaceae</taxon>
        <taxon>Piloderma</taxon>
    </lineage>
</organism>
<proteinExistence type="predicted"/>
<evidence type="ECO:0000313" key="2">
    <source>
        <dbReference type="Proteomes" id="UP000054166"/>
    </source>
</evidence>
<dbReference type="InParanoid" id="A0A0C3ENV5"/>
<keyword evidence="2" id="KW-1185">Reference proteome</keyword>
<dbReference type="EMBL" id="KN833064">
    <property type="protein sequence ID" value="KIM74265.1"/>
    <property type="molecule type" value="Genomic_DNA"/>
</dbReference>
<name>A0A0C3ENV5_PILCF</name>
<protein>
    <submittedName>
        <fullName evidence="1">Uncharacterized protein</fullName>
    </submittedName>
</protein>
<dbReference type="Proteomes" id="UP000054166">
    <property type="component" value="Unassembled WGS sequence"/>
</dbReference>
<accession>A0A0C3ENV5</accession>